<evidence type="ECO:0000313" key="7">
    <source>
        <dbReference type="EMBL" id="OOM59754.1"/>
    </source>
</evidence>
<comment type="caution">
    <text evidence="7">The sequence shown here is derived from an EMBL/GenBank/DDBJ whole genome shotgun (WGS) entry which is preliminary data.</text>
</comment>
<accession>A0A1S8S2S7</accession>
<proteinExistence type="inferred from homology"/>
<dbReference type="SUPFAM" id="SSF53335">
    <property type="entry name" value="S-adenosyl-L-methionine-dependent methyltransferases"/>
    <property type="match status" value="1"/>
</dbReference>
<evidence type="ECO:0000313" key="8">
    <source>
        <dbReference type="Proteomes" id="UP000190973"/>
    </source>
</evidence>
<reference evidence="7 8" key="1">
    <citation type="submission" date="2016-05" db="EMBL/GenBank/DDBJ databases">
        <title>Microbial solvent formation.</title>
        <authorList>
            <person name="Poehlein A."/>
            <person name="Montoya Solano J.D."/>
            <person name="Flitsch S."/>
            <person name="Krabben P."/>
            <person name="Duerre P."/>
            <person name="Daniel R."/>
        </authorList>
    </citation>
    <scope>NUCLEOTIDE SEQUENCE [LARGE SCALE GENOMIC DNA]</scope>
    <source>
        <strain evidence="7 8">DSM 53</strain>
    </source>
</reference>
<dbReference type="InterPro" id="IPR002052">
    <property type="entry name" value="DNA_methylase_N6_adenine_CS"/>
</dbReference>
<dbReference type="GO" id="GO:0003677">
    <property type="term" value="F:DNA binding"/>
    <property type="evidence" value="ECO:0007669"/>
    <property type="project" value="InterPro"/>
</dbReference>
<dbReference type="AlphaFoldDB" id="A0A1S8S2S7"/>
<dbReference type="RefSeq" id="WP_077839711.1">
    <property type="nucleotide sequence ID" value="NZ_JABTAE010000001.1"/>
</dbReference>
<dbReference type="GO" id="GO:0008170">
    <property type="term" value="F:N-methyltransferase activity"/>
    <property type="evidence" value="ECO:0007669"/>
    <property type="project" value="InterPro"/>
</dbReference>
<evidence type="ECO:0000256" key="5">
    <source>
        <dbReference type="ARBA" id="ARBA00022747"/>
    </source>
</evidence>
<gene>
    <name evidence="7" type="ORF">CLBCK_33000</name>
</gene>
<evidence type="ECO:0000256" key="3">
    <source>
        <dbReference type="ARBA" id="ARBA00022679"/>
    </source>
</evidence>
<dbReference type="Gene3D" id="3.40.50.150">
    <property type="entry name" value="Vaccinia Virus protein VP39"/>
    <property type="match status" value="1"/>
</dbReference>
<feature type="domain" description="DNA methylase N-4/N-6" evidence="6">
    <location>
        <begin position="112"/>
        <end position="462"/>
    </location>
</feature>
<name>A0A1S8S2S7_CLOBE</name>
<dbReference type="PROSITE" id="PS00092">
    <property type="entry name" value="N6_MTASE"/>
    <property type="match status" value="1"/>
</dbReference>
<keyword evidence="4" id="KW-0949">S-adenosyl-L-methionine</keyword>
<dbReference type="GO" id="GO:0032259">
    <property type="term" value="P:methylation"/>
    <property type="evidence" value="ECO:0007669"/>
    <property type="project" value="UniProtKB-KW"/>
</dbReference>
<protein>
    <submittedName>
        <fullName evidence="7">Putative methyltransferase</fullName>
    </submittedName>
</protein>
<dbReference type="GO" id="GO:0009307">
    <property type="term" value="P:DNA restriction-modification system"/>
    <property type="evidence" value="ECO:0007669"/>
    <property type="project" value="UniProtKB-KW"/>
</dbReference>
<evidence type="ECO:0000259" key="6">
    <source>
        <dbReference type="Pfam" id="PF01555"/>
    </source>
</evidence>
<evidence type="ECO:0000256" key="1">
    <source>
        <dbReference type="ARBA" id="ARBA00006594"/>
    </source>
</evidence>
<dbReference type="Proteomes" id="UP000190973">
    <property type="component" value="Unassembled WGS sequence"/>
</dbReference>
<dbReference type="InterPro" id="IPR002295">
    <property type="entry name" value="N4/N6-MTase_EcoPI_Mod-like"/>
</dbReference>
<dbReference type="InterPro" id="IPR029063">
    <property type="entry name" value="SAM-dependent_MTases_sf"/>
</dbReference>
<evidence type="ECO:0000256" key="4">
    <source>
        <dbReference type="ARBA" id="ARBA00022691"/>
    </source>
</evidence>
<dbReference type="EMBL" id="LZZI01000067">
    <property type="protein sequence ID" value="OOM59754.1"/>
    <property type="molecule type" value="Genomic_DNA"/>
</dbReference>
<sequence length="661" mass="76605">MMEKMGGKTLDIVTDNIVKLREIFPEVFNEDKVDFEKLETILGEYKDNSAERYNFSWPGKSKAIRIAQTPSTGTLRPWKEESKNWDETENIYIEGDNLEVLKLLQKSYYGKVKMIYIDPPYNTGNDFVYKDDFKDNLENYLAITSQKDEEGNKITTNTEANGRYHSNWLNMMYPRLKLARNLLKDDGVILISIDSNEIENLQKICNEIFGEENLITNFIWVNNERGRSIDKFISNTNEYILMYAKNINSVTINQRKETGEDILKEFSLKDEKSYYKKGDPLFNNNSKFNIETRPNLVYTIYVNKETNEKICIDEKYKLEDGSWALPTESKMGEEWIRIVPPLRNTNNKIGCWRWGMQKFIDENESELMLVKENSGKYMFYSKNRLDGDNAKWYKYKNIISGITSSSGTTELVKILEGKFFEHPKPIKLLETLIELASDENSIILDFFSGSSSTAHATMKINQLYGSKRKFIMVQLPEKIEENSEAYEFGYKNICDIGKDRIRRAGEKIKEENKDKEGIEGLDIGFKVFKLDSSNINKWEANYEQNLESTLLSSIENIKKGRTEEDILYEILLKYGIDLNMPIEEHLINGKKVFDIGFGALIACLDNSITLDVVEGIGKLKEELEPDTCRVVFMDNGFSSDSLKTNTLQILKRYNIEDVKCV</sequence>
<dbReference type="Pfam" id="PF01555">
    <property type="entry name" value="N6_N4_Mtase"/>
    <property type="match status" value="1"/>
</dbReference>
<dbReference type="PRINTS" id="PR00506">
    <property type="entry name" value="D21N6MTFRASE"/>
</dbReference>
<keyword evidence="3 7" id="KW-0808">Transferase</keyword>
<comment type="similarity">
    <text evidence="1">Belongs to the N(4)/N(6)-methyltransferase family.</text>
</comment>
<dbReference type="InterPro" id="IPR002941">
    <property type="entry name" value="DNA_methylase_N4/N6"/>
</dbReference>
<keyword evidence="5" id="KW-0680">Restriction system</keyword>
<dbReference type="PIRSF" id="PIRSF015855">
    <property type="entry name" value="TypeIII_Mtase_mKpnI"/>
    <property type="match status" value="1"/>
</dbReference>
<organism evidence="7 8">
    <name type="scientific">Clostridium beijerinckii</name>
    <name type="common">Clostridium MP</name>
    <dbReference type="NCBI Taxonomy" id="1520"/>
    <lineage>
        <taxon>Bacteria</taxon>
        <taxon>Bacillati</taxon>
        <taxon>Bacillota</taxon>
        <taxon>Clostridia</taxon>
        <taxon>Eubacteriales</taxon>
        <taxon>Clostridiaceae</taxon>
        <taxon>Clostridium</taxon>
    </lineage>
</organism>
<evidence type="ECO:0000256" key="2">
    <source>
        <dbReference type="ARBA" id="ARBA00022603"/>
    </source>
</evidence>
<keyword evidence="2 7" id="KW-0489">Methyltransferase</keyword>